<sequence length="79" mass="8644">HLQHMDNVLKTPDTADLDAYVFVPTISCKRFLALASILRPSKTHIALLGPPGCGKTSMLSWVMSELPMQRLPPALPAAY</sequence>
<feature type="non-terminal residue" evidence="1">
    <location>
        <position position="79"/>
    </location>
</feature>
<dbReference type="InterPro" id="IPR027417">
    <property type="entry name" value="P-loop_NTPase"/>
</dbReference>
<protein>
    <submittedName>
        <fullName evidence="1">Uncharacterized protein</fullName>
    </submittedName>
</protein>
<dbReference type="EMBL" id="CAJNNV010012140">
    <property type="protein sequence ID" value="CAE8600413.1"/>
    <property type="molecule type" value="Genomic_DNA"/>
</dbReference>
<feature type="non-terminal residue" evidence="1">
    <location>
        <position position="1"/>
    </location>
</feature>
<comment type="caution">
    <text evidence="1">The sequence shown here is derived from an EMBL/GenBank/DDBJ whole genome shotgun (WGS) entry which is preliminary data.</text>
</comment>
<dbReference type="Proteomes" id="UP000654075">
    <property type="component" value="Unassembled WGS sequence"/>
</dbReference>
<gene>
    <name evidence="1" type="ORF">PGLA1383_LOCUS18744</name>
</gene>
<reference evidence="1" key="1">
    <citation type="submission" date="2021-02" db="EMBL/GenBank/DDBJ databases">
        <authorList>
            <person name="Dougan E. K."/>
            <person name="Rhodes N."/>
            <person name="Thang M."/>
            <person name="Chan C."/>
        </authorList>
    </citation>
    <scope>NUCLEOTIDE SEQUENCE</scope>
</reference>
<keyword evidence="2" id="KW-1185">Reference proteome</keyword>
<evidence type="ECO:0000313" key="2">
    <source>
        <dbReference type="Proteomes" id="UP000654075"/>
    </source>
</evidence>
<organism evidence="1 2">
    <name type="scientific">Polarella glacialis</name>
    <name type="common">Dinoflagellate</name>
    <dbReference type="NCBI Taxonomy" id="89957"/>
    <lineage>
        <taxon>Eukaryota</taxon>
        <taxon>Sar</taxon>
        <taxon>Alveolata</taxon>
        <taxon>Dinophyceae</taxon>
        <taxon>Suessiales</taxon>
        <taxon>Suessiaceae</taxon>
        <taxon>Polarella</taxon>
    </lineage>
</organism>
<proteinExistence type="predicted"/>
<name>A0A813EI23_POLGL</name>
<dbReference type="Gene3D" id="3.40.50.300">
    <property type="entry name" value="P-loop containing nucleotide triphosphate hydrolases"/>
    <property type="match status" value="1"/>
</dbReference>
<dbReference type="AlphaFoldDB" id="A0A813EI23"/>
<evidence type="ECO:0000313" key="1">
    <source>
        <dbReference type="EMBL" id="CAE8600413.1"/>
    </source>
</evidence>
<dbReference type="SUPFAM" id="SSF52540">
    <property type="entry name" value="P-loop containing nucleoside triphosphate hydrolases"/>
    <property type="match status" value="1"/>
</dbReference>
<accession>A0A813EI23</accession>